<dbReference type="RefSeq" id="WP_021860205.1">
    <property type="nucleotide sequence ID" value="NZ_JACOOY010000010.1"/>
</dbReference>
<comment type="caution">
    <text evidence="3">The sequence shown here is derived from an EMBL/GenBank/DDBJ whole genome shotgun (WGS) entry which is preliminary data.</text>
</comment>
<evidence type="ECO:0000259" key="2">
    <source>
        <dbReference type="Pfam" id="PF14478"/>
    </source>
</evidence>
<dbReference type="EMBL" id="JACOOY010000010">
    <property type="protein sequence ID" value="MBC5665374.1"/>
    <property type="molecule type" value="Genomic_DNA"/>
</dbReference>
<dbReference type="Gene3D" id="2.170.130.30">
    <property type="match status" value="1"/>
</dbReference>
<dbReference type="PROSITE" id="PS51257">
    <property type="entry name" value="PROKAR_LIPOPROTEIN"/>
    <property type="match status" value="1"/>
</dbReference>
<accession>A0ABR7EXD0</accession>
<evidence type="ECO:0000256" key="1">
    <source>
        <dbReference type="SAM" id="SignalP"/>
    </source>
</evidence>
<dbReference type="Pfam" id="PF14478">
    <property type="entry name" value="DUF4430"/>
    <property type="match status" value="1"/>
</dbReference>
<proteinExistence type="predicted"/>
<gene>
    <name evidence="3" type="ORF">H8S07_08790</name>
</gene>
<dbReference type="Proteomes" id="UP000647235">
    <property type="component" value="Unassembled WGS sequence"/>
</dbReference>
<evidence type="ECO:0000313" key="3">
    <source>
        <dbReference type="EMBL" id="MBC5665374.1"/>
    </source>
</evidence>
<dbReference type="InterPro" id="IPR027954">
    <property type="entry name" value="Transcobalamin-like_C"/>
</dbReference>
<reference evidence="3 4" key="1">
    <citation type="submission" date="2020-08" db="EMBL/GenBank/DDBJ databases">
        <title>Genome public.</title>
        <authorList>
            <person name="Liu C."/>
            <person name="Sun Q."/>
        </authorList>
    </citation>
    <scope>NUCLEOTIDE SEQUENCE [LARGE SCALE GENOMIC DNA]</scope>
    <source>
        <strain evidence="3 4">NSJ-36</strain>
    </source>
</reference>
<evidence type="ECO:0000313" key="4">
    <source>
        <dbReference type="Proteomes" id="UP000647235"/>
    </source>
</evidence>
<sequence>MIKIKQKLWKITAILSVCLLLAGCAQETPDRAGSSKISEEKMDVSVEIRCDTAIKKGLTKQKKWKGVLPKDGCMLKKEKMQVKKGSSVFDLLCEVQDAKGIQMEYSGGKKTAYIQGIGNLYEQDGGRWSGWMYSVNGKYAKVSCGEYTLKDGDEVQWNYSCDLGADLKGTDKEKAKEWKEKNE</sequence>
<feature type="signal peptide" evidence="1">
    <location>
        <begin position="1"/>
        <end position="27"/>
    </location>
</feature>
<feature type="domain" description="Transcobalamin-like C-terminal" evidence="2">
    <location>
        <begin position="85"/>
        <end position="160"/>
    </location>
</feature>
<keyword evidence="4" id="KW-1185">Reference proteome</keyword>
<protein>
    <submittedName>
        <fullName evidence="3">DUF4430 domain-containing protein</fullName>
    </submittedName>
</protein>
<organism evidence="3 4">
    <name type="scientific">Dorea hominis</name>
    <dbReference type="NCBI Taxonomy" id="2763040"/>
    <lineage>
        <taxon>Bacteria</taxon>
        <taxon>Bacillati</taxon>
        <taxon>Bacillota</taxon>
        <taxon>Clostridia</taxon>
        <taxon>Lachnospirales</taxon>
        <taxon>Lachnospiraceae</taxon>
        <taxon>Dorea</taxon>
    </lineage>
</organism>
<feature type="chain" id="PRO_5045440400" evidence="1">
    <location>
        <begin position="28"/>
        <end position="183"/>
    </location>
</feature>
<name>A0ABR7EXD0_9FIRM</name>
<keyword evidence="1" id="KW-0732">Signal</keyword>